<gene>
    <name evidence="35" type="primary">cd36</name>
</gene>
<keyword evidence="14" id="KW-1017">Isopeptide bond</keyword>
<evidence type="ECO:0000256" key="6">
    <source>
        <dbReference type="ARBA" id="ARBA00004221"/>
    </source>
</evidence>
<dbReference type="GO" id="GO:0005794">
    <property type="term" value="C:Golgi apparatus"/>
    <property type="evidence" value="ECO:0007669"/>
    <property type="project" value="UniProtKB-SubCell"/>
</dbReference>
<accession>A0A6J2VNW0</accession>
<dbReference type="OrthoDB" id="195015at2759"/>
<comment type="catalytic activity">
    <reaction evidence="4">
        <text>tetradecanoate(out) = tetradecanoate(in)</text>
        <dbReference type="Rhea" id="RHEA:45252"/>
        <dbReference type="ChEBI" id="CHEBI:30807"/>
    </reaction>
    <physiologicalReaction direction="left-to-right" evidence="4">
        <dbReference type="Rhea" id="RHEA:45253"/>
    </physiologicalReaction>
</comment>
<evidence type="ECO:0000256" key="9">
    <source>
        <dbReference type="ARBA" id="ARBA00004651"/>
    </source>
</evidence>
<feature type="disulfide bond" evidence="32">
    <location>
        <begin position="303"/>
        <end position="312"/>
    </location>
</feature>
<evidence type="ECO:0000256" key="23">
    <source>
        <dbReference type="ARBA" id="ARBA00023157"/>
    </source>
</evidence>
<evidence type="ECO:0000256" key="25">
    <source>
        <dbReference type="ARBA" id="ARBA00023180"/>
    </source>
</evidence>
<dbReference type="GO" id="GO:0044539">
    <property type="term" value="P:long-chain fatty acid import into cell"/>
    <property type="evidence" value="ECO:0007669"/>
    <property type="project" value="TreeGrafter"/>
</dbReference>
<keyword evidence="34" id="KW-1185">Reference proteome</keyword>
<feature type="disulfide bond" evidence="32">
    <location>
        <begin position="233"/>
        <end position="301"/>
    </location>
</feature>
<dbReference type="GO" id="GO:0019915">
    <property type="term" value="P:lipid storage"/>
    <property type="evidence" value="ECO:0007669"/>
    <property type="project" value="TreeGrafter"/>
</dbReference>
<dbReference type="PANTHER" id="PTHR11923">
    <property type="entry name" value="SCAVENGER RECEPTOR CLASS B TYPE-1 SR-B1"/>
    <property type="match status" value="1"/>
</dbReference>
<comment type="catalytic activity">
    <reaction evidence="3">
        <text>hexadecanoate(out) = hexadecanoate(in)</text>
        <dbReference type="Rhea" id="RHEA:45256"/>
        <dbReference type="ChEBI" id="CHEBI:7896"/>
    </reaction>
    <physiologicalReaction direction="left-to-right" evidence="3">
        <dbReference type="Rhea" id="RHEA:45257"/>
    </physiologicalReaction>
</comment>
<keyword evidence="18 33" id="KW-1133">Transmembrane helix</keyword>
<dbReference type="GO" id="GO:0006898">
    <property type="term" value="P:receptor-mediated endocytosis"/>
    <property type="evidence" value="ECO:0007669"/>
    <property type="project" value="TreeGrafter"/>
</dbReference>
<keyword evidence="13" id="KW-1003">Cell membrane</keyword>
<proteinExistence type="inferred from homology"/>
<comment type="catalytic activity">
    <reaction evidence="5">
        <text>butanoate(out) = butanoate(in)</text>
        <dbReference type="Rhea" id="RHEA:45248"/>
        <dbReference type="ChEBI" id="CHEBI:17968"/>
    </reaction>
    <physiologicalReaction direction="left-to-right" evidence="5">
        <dbReference type="Rhea" id="RHEA:45249"/>
    </physiologicalReaction>
</comment>
<evidence type="ECO:0000256" key="1">
    <source>
        <dbReference type="ARBA" id="ARBA00000542"/>
    </source>
</evidence>
<evidence type="ECO:0000256" key="24">
    <source>
        <dbReference type="ARBA" id="ARBA00023170"/>
    </source>
</evidence>
<keyword evidence="24" id="KW-0675">Receptor</keyword>
<dbReference type="GO" id="GO:0016324">
    <property type="term" value="C:apical plasma membrane"/>
    <property type="evidence" value="ECO:0007669"/>
    <property type="project" value="UniProtKB-SubCell"/>
</dbReference>
<evidence type="ECO:0000256" key="7">
    <source>
        <dbReference type="ARBA" id="ARBA00004285"/>
    </source>
</evidence>
<evidence type="ECO:0000256" key="15">
    <source>
        <dbReference type="ARBA" id="ARBA00022692"/>
    </source>
</evidence>
<evidence type="ECO:0000256" key="22">
    <source>
        <dbReference type="ARBA" id="ARBA00023139"/>
    </source>
</evidence>
<dbReference type="PANTHER" id="PTHR11923:SF12">
    <property type="entry name" value="PLATELET GLYCOPROTEIN 4"/>
    <property type="match status" value="1"/>
</dbReference>
<name>A0A6J2VNW0_CHACN</name>
<evidence type="ECO:0000256" key="3">
    <source>
        <dbReference type="ARBA" id="ARBA00000934"/>
    </source>
</evidence>
<evidence type="ECO:0000256" key="5">
    <source>
        <dbReference type="ARBA" id="ARBA00001892"/>
    </source>
</evidence>
<evidence type="ECO:0000256" key="33">
    <source>
        <dbReference type="SAM" id="Phobius"/>
    </source>
</evidence>
<dbReference type="Pfam" id="PF01130">
    <property type="entry name" value="CD36"/>
    <property type="match status" value="1"/>
</dbReference>
<keyword evidence="22" id="KW-0564">Palmitate</keyword>
<keyword evidence="12" id="KW-0813">Transport</keyword>
<evidence type="ECO:0000313" key="34">
    <source>
        <dbReference type="Proteomes" id="UP000504632"/>
    </source>
</evidence>
<keyword evidence="23 32" id="KW-1015">Disulfide bond</keyword>
<comment type="similarity">
    <text evidence="10">Belongs to the CD36 family.</text>
</comment>
<evidence type="ECO:0000313" key="35">
    <source>
        <dbReference type="RefSeq" id="XP_030633484.1"/>
    </source>
</evidence>
<keyword evidence="19" id="KW-0333">Golgi apparatus</keyword>
<sequence>MDYKVLRYCVIAGAVLGAILAVLGGILIPIGDSIIDGTVRKEAVIEVGTIAYDNWVSAGAAVYRQFWLFDVLNSEDIIANGSKPVVAQRGPYTYKTRFLPKENITFHSNDTVEFMLPAGAIFEPSMSVGSEEDVFTVLNLAVAGSYPVLPHAMLDLFMRLSNSSLFQRRNVKELLWGYPDPMLKTDLGVFHPYNGTYDGPYNVFTGKDDISKVSRIDRWQREPTVSFWNDTYCNMINGTDGSSFAPFLDKREPLYFFSSDICRSVSAEYVSTENLKGIEVYRYMLPDKTLAAPSENPDNMCYCTDSPVNQNCSLAGVLDVTTCRGIPVFISLPHFLHGSESLVQALDGLSPSEEEHSTFLDVDPITGFTLNFAKRLQMNMMYGPSTVIKDLLKVKDYTVFPVLWLNETASLDDETANMFKAQLVTPMKTLEIVQITLLAIGCILFVICTICAVIVPWKAKEDLNKTF</sequence>
<evidence type="ECO:0000256" key="26">
    <source>
        <dbReference type="ARBA" id="ARBA00023288"/>
    </source>
</evidence>
<dbReference type="GO" id="GO:0042953">
    <property type="term" value="P:lipoprotein transport"/>
    <property type="evidence" value="ECO:0007669"/>
    <property type="project" value="TreeGrafter"/>
</dbReference>
<evidence type="ECO:0000256" key="8">
    <source>
        <dbReference type="ARBA" id="ARBA00004555"/>
    </source>
</evidence>
<dbReference type="InterPro" id="IPR002159">
    <property type="entry name" value="CD36_fam"/>
</dbReference>
<evidence type="ECO:0000256" key="16">
    <source>
        <dbReference type="ARBA" id="ARBA00022843"/>
    </source>
</evidence>
<dbReference type="GO" id="GO:0009986">
    <property type="term" value="C:cell surface"/>
    <property type="evidence" value="ECO:0007669"/>
    <property type="project" value="TreeGrafter"/>
</dbReference>
<evidence type="ECO:0000256" key="32">
    <source>
        <dbReference type="PIRSR" id="PIRSR605428-52"/>
    </source>
</evidence>
<keyword evidence="20" id="KW-0445">Lipid transport</keyword>
<dbReference type="GO" id="GO:0030169">
    <property type="term" value="F:low-density lipoprotein particle binding"/>
    <property type="evidence" value="ECO:0007669"/>
    <property type="project" value="TreeGrafter"/>
</dbReference>
<dbReference type="InParanoid" id="A0A6J2VNW0"/>
<evidence type="ECO:0000256" key="27">
    <source>
        <dbReference type="ARBA" id="ARBA00023949"/>
    </source>
</evidence>
<dbReference type="AlphaFoldDB" id="A0A6J2VNW0"/>
<dbReference type="PRINTS" id="PR01610">
    <property type="entry name" value="CD36ANTIGEN"/>
</dbReference>
<keyword evidence="25" id="KW-0325">Glycoprotein</keyword>
<evidence type="ECO:0000256" key="18">
    <source>
        <dbReference type="ARBA" id="ARBA00022989"/>
    </source>
</evidence>
<evidence type="ECO:0000256" key="19">
    <source>
        <dbReference type="ARBA" id="ARBA00023034"/>
    </source>
</evidence>
<evidence type="ECO:0000256" key="30">
    <source>
        <dbReference type="ARBA" id="ARBA00032188"/>
    </source>
</evidence>
<evidence type="ECO:0000256" key="31">
    <source>
        <dbReference type="ARBA" id="ARBA00032780"/>
    </source>
</evidence>
<dbReference type="GO" id="GO:0034383">
    <property type="term" value="P:low-density lipoprotein particle clearance"/>
    <property type="evidence" value="ECO:0007669"/>
    <property type="project" value="TreeGrafter"/>
</dbReference>
<evidence type="ECO:0000256" key="29">
    <source>
        <dbReference type="ARBA" id="ARBA00031821"/>
    </source>
</evidence>
<evidence type="ECO:0000256" key="12">
    <source>
        <dbReference type="ARBA" id="ARBA00022448"/>
    </source>
</evidence>
<dbReference type="GeneID" id="115814665"/>
<evidence type="ECO:0000256" key="14">
    <source>
        <dbReference type="ARBA" id="ARBA00022499"/>
    </source>
</evidence>
<dbReference type="InterPro" id="IPR005428">
    <property type="entry name" value="CD36/SCARB1/SNMP1"/>
</dbReference>
<comment type="catalytic activity">
    <reaction evidence="27">
        <text>tetracosanoate(out) = tetracosanoate(in)</text>
        <dbReference type="Rhea" id="RHEA:45260"/>
        <dbReference type="ChEBI" id="CHEBI:31014"/>
    </reaction>
    <physiologicalReaction direction="left-to-right" evidence="27">
        <dbReference type="Rhea" id="RHEA:45261"/>
    </physiologicalReaction>
</comment>
<dbReference type="GO" id="GO:0005901">
    <property type="term" value="C:caveola"/>
    <property type="evidence" value="ECO:0007669"/>
    <property type="project" value="TreeGrafter"/>
</dbReference>
<dbReference type="FunCoup" id="A0A6J2VNW0">
    <property type="interactions" value="302"/>
</dbReference>
<dbReference type="Proteomes" id="UP000504632">
    <property type="component" value="Chromosome 1"/>
</dbReference>
<comment type="subcellular location">
    <subcellularLocation>
        <location evidence="6">Apical cell membrane</location>
    </subcellularLocation>
    <subcellularLocation>
        <location evidence="9">Cell membrane</location>
        <topology evidence="9">Multi-pass membrane protein</topology>
    </subcellularLocation>
    <subcellularLocation>
        <location evidence="8">Golgi apparatus</location>
    </subcellularLocation>
    <subcellularLocation>
        <location evidence="7">Membrane raft</location>
    </subcellularLocation>
</comment>
<evidence type="ECO:0000256" key="13">
    <source>
        <dbReference type="ARBA" id="ARBA00022475"/>
    </source>
</evidence>
<dbReference type="PRINTS" id="PR01609">
    <property type="entry name" value="CD36FAMILY"/>
</dbReference>
<keyword evidence="26" id="KW-0449">Lipoprotein</keyword>
<keyword evidence="17" id="KW-0130">Cell adhesion</keyword>
<keyword evidence="21 33" id="KW-0472">Membrane</keyword>
<dbReference type="GO" id="GO:0005044">
    <property type="term" value="F:scavenger receptor activity"/>
    <property type="evidence" value="ECO:0007669"/>
    <property type="project" value="TreeGrafter"/>
</dbReference>
<keyword evidence="16" id="KW-0832">Ubl conjugation</keyword>
<evidence type="ECO:0000256" key="21">
    <source>
        <dbReference type="ARBA" id="ARBA00023136"/>
    </source>
</evidence>
<protein>
    <recommendedName>
        <fullName evidence="11">Platelet glycoprotein 4</fullName>
    </recommendedName>
    <alternativeName>
        <fullName evidence="31">Glycoprotein IIIb</fullName>
    </alternativeName>
    <alternativeName>
        <fullName evidence="29">PAS IV</fullName>
    </alternativeName>
    <alternativeName>
        <fullName evidence="30">PAS-4</fullName>
    </alternativeName>
    <alternativeName>
        <fullName evidence="28">Platelet glycoprotein IV</fullName>
    </alternativeName>
</protein>
<feature type="transmembrane region" description="Helical" evidence="33">
    <location>
        <begin position="5"/>
        <end position="28"/>
    </location>
</feature>
<evidence type="ECO:0000256" key="20">
    <source>
        <dbReference type="ARBA" id="ARBA00023055"/>
    </source>
</evidence>
<keyword evidence="15 33" id="KW-0812">Transmembrane</keyword>
<organism evidence="34 35">
    <name type="scientific">Chanos chanos</name>
    <name type="common">Milkfish</name>
    <name type="synonym">Mugil chanos</name>
    <dbReference type="NCBI Taxonomy" id="29144"/>
    <lineage>
        <taxon>Eukaryota</taxon>
        <taxon>Metazoa</taxon>
        <taxon>Chordata</taxon>
        <taxon>Craniata</taxon>
        <taxon>Vertebrata</taxon>
        <taxon>Euteleostomi</taxon>
        <taxon>Actinopterygii</taxon>
        <taxon>Neopterygii</taxon>
        <taxon>Teleostei</taxon>
        <taxon>Ostariophysi</taxon>
        <taxon>Gonorynchiformes</taxon>
        <taxon>Chanidae</taxon>
        <taxon>Chanos</taxon>
    </lineage>
</organism>
<evidence type="ECO:0000256" key="2">
    <source>
        <dbReference type="ARBA" id="ARBA00000626"/>
    </source>
</evidence>
<reference evidence="35" key="1">
    <citation type="submission" date="2025-08" db="UniProtKB">
        <authorList>
            <consortium name="RefSeq"/>
        </authorList>
    </citation>
    <scope>IDENTIFICATION</scope>
</reference>
<feature type="disulfide bond" evidence="32">
    <location>
        <begin position="262"/>
        <end position="323"/>
    </location>
</feature>
<feature type="transmembrane region" description="Helical" evidence="33">
    <location>
        <begin position="432"/>
        <end position="455"/>
    </location>
</feature>
<dbReference type="GO" id="GO:0007155">
    <property type="term" value="P:cell adhesion"/>
    <property type="evidence" value="ECO:0007669"/>
    <property type="project" value="UniProtKB-KW"/>
</dbReference>
<evidence type="ECO:0000256" key="17">
    <source>
        <dbReference type="ARBA" id="ARBA00022889"/>
    </source>
</evidence>
<dbReference type="GO" id="GO:0150094">
    <property type="term" value="P:amyloid-beta clearance by cellular catabolic process"/>
    <property type="evidence" value="ECO:0007669"/>
    <property type="project" value="TreeGrafter"/>
</dbReference>
<evidence type="ECO:0000256" key="10">
    <source>
        <dbReference type="ARBA" id="ARBA00010532"/>
    </source>
</evidence>
<dbReference type="CTD" id="948"/>
<evidence type="ECO:0000256" key="11">
    <source>
        <dbReference type="ARBA" id="ARBA00020772"/>
    </source>
</evidence>
<evidence type="ECO:0000256" key="4">
    <source>
        <dbReference type="ARBA" id="ARBA00000996"/>
    </source>
</evidence>
<comment type="catalytic activity">
    <reaction evidence="1">
        <text>(9Z,12Z)-octadecadienoate(out) = (9Z,12Z)-octadecadienoate(in)</text>
        <dbReference type="Rhea" id="RHEA:45264"/>
        <dbReference type="ChEBI" id="CHEBI:30245"/>
    </reaction>
    <physiologicalReaction direction="left-to-right" evidence="1">
        <dbReference type="Rhea" id="RHEA:45265"/>
    </physiologicalReaction>
</comment>
<comment type="catalytic activity">
    <reaction evidence="2">
        <text>(9Z)-octadecenoate(out) = (9Z)-octadecenoate(in)</text>
        <dbReference type="Rhea" id="RHEA:33655"/>
        <dbReference type="ChEBI" id="CHEBI:30823"/>
    </reaction>
    <physiologicalReaction direction="left-to-right" evidence="2">
        <dbReference type="Rhea" id="RHEA:33656"/>
    </physiologicalReaction>
</comment>
<evidence type="ECO:0000256" key="28">
    <source>
        <dbReference type="ARBA" id="ARBA00029966"/>
    </source>
</evidence>
<dbReference type="GO" id="GO:0005041">
    <property type="term" value="F:low-density lipoprotein particle receptor activity"/>
    <property type="evidence" value="ECO:0007669"/>
    <property type="project" value="TreeGrafter"/>
</dbReference>
<dbReference type="RefSeq" id="XP_030633484.1">
    <property type="nucleotide sequence ID" value="XM_030777624.1"/>
</dbReference>